<dbReference type="SUPFAM" id="SSF56935">
    <property type="entry name" value="Porins"/>
    <property type="match status" value="1"/>
</dbReference>
<reference evidence="9 10" key="1">
    <citation type="submission" date="2020-09" db="EMBL/GenBank/DDBJ databases">
        <title>TT11 complete genome.</title>
        <authorList>
            <person name="Wu Z."/>
        </authorList>
    </citation>
    <scope>NUCLEOTIDE SEQUENCE [LARGE SCALE GENOMIC DNA]</scope>
    <source>
        <strain evidence="9 10">TT11</strain>
    </source>
</reference>
<evidence type="ECO:0000256" key="1">
    <source>
        <dbReference type="ARBA" id="ARBA00004571"/>
    </source>
</evidence>
<keyword evidence="10" id="KW-1185">Reference proteome</keyword>
<dbReference type="EMBL" id="JACVXB010000003">
    <property type="protein sequence ID" value="MBD0832259.1"/>
    <property type="molecule type" value="Genomic_DNA"/>
</dbReference>
<dbReference type="Pfam" id="PF13715">
    <property type="entry name" value="CarbopepD_reg_2"/>
    <property type="match status" value="1"/>
</dbReference>
<dbReference type="PROSITE" id="PS52016">
    <property type="entry name" value="TONB_DEPENDENT_REC_3"/>
    <property type="match status" value="1"/>
</dbReference>
<keyword evidence="5 7" id="KW-0472">Membrane</keyword>
<comment type="similarity">
    <text evidence="7">Belongs to the TonB-dependent receptor family.</text>
</comment>
<dbReference type="InterPro" id="IPR036942">
    <property type="entry name" value="Beta-barrel_TonB_sf"/>
</dbReference>
<dbReference type="Gene3D" id="2.40.170.20">
    <property type="entry name" value="TonB-dependent receptor, beta-barrel domain"/>
    <property type="match status" value="1"/>
</dbReference>
<sequence>MRTYLGLFLLVIGMISYGQNIEKRPLVEILESIENQYQVKFSYAPEDVLPISIESPKLDLELLEVIDYLNANTPLKFRQLDNRYVTVSKADKTISICGYVLTKVDEAPLLGASVYIKDTSIGTITNEHGYFELNDIPVSSDVLFSFLGYHKKVIKSQFLFSKKNDCKRIVLDINNEALTEVVLTKFLTTGVEKLIDGRTVLNSKAFGLLPGLIEPDVLQSIQTLPGIESANESIANINVRGGTNDQNLILWDGIKMYHSGHFFGLISAYNPNLTEKVYVTKNGTSSQYSDGVSSTIDMRTKNELNRKFTGGVGANLISGDAFLEIPVAKNLEFHISGRRSFTDAFKTFAYNNYFERSFQDSDIRTKQASSDNISTTSNFKFYDYTAKVLYNLNERHKFRINFIEINNDLEYTERSQTESDDIKTKTSNLSQYNTGIGGVWQAAWSSRFNTQLNAYYSKYNVDAEDYNVESNQLLTQANEVIDTGVKFNSNLSLNDNFKWLNGYQFNETGILNETRVTIPSYYRINKDVLRNHALYSEIELLSQNAFIRAGARLNYFEKFNRFLLEPRLNIRYSLTKLFSLKLEGEFKNQSATQIFDFTDDFLGVEKRRWILANESSIPISQSQQASFGGELNKKNLNISLAGFYKNVHGITARNQGFYNNFQSLRAIGEYTARGVEFLFNKTEANYSTWFSYTYAVNEYKFELFTPSVFPNNIDIRHSVTVGLNYDILNNLKVSLGGTLRSGLPFTKPVEGNETIQSGNNVYVNYDTPNRENLEAFKRVDMSVSYNVKLTSNVAVLLKAGVLNLTNAQNVVNRYYKVNPEDTSTTIEVNNTSLRMTPNLSLRVMF</sequence>
<evidence type="ECO:0000256" key="7">
    <source>
        <dbReference type="PROSITE-ProRule" id="PRU01360"/>
    </source>
</evidence>
<evidence type="ECO:0000256" key="6">
    <source>
        <dbReference type="ARBA" id="ARBA00023237"/>
    </source>
</evidence>
<dbReference type="Gene3D" id="2.60.40.1120">
    <property type="entry name" value="Carboxypeptidase-like, regulatory domain"/>
    <property type="match status" value="1"/>
</dbReference>
<keyword evidence="9" id="KW-0675">Receptor</keyword>
<dbReference type="AlphaFoldDB" id="A0A8J6UCC5"/>
<keyword evidence="3 7" id="KW-1134">Transmembrane beta strand</keyword>
<evidence type="ECO:0000256" key="5">
    <source>
        <dbReference type="ARBA" id="ARBA00023136"/>
    </source>
</evidence>
<comment type="subcellular location">
    <subcellularLocation>
        <location evidence="1 7">Cell outer membrane</location>
        <topology evidence="1 7">Multi-pass membrane protein</topology>
    </subcellularLocation>
</comment>
<keyword evidence="6 7" id="KW-0998">Cell outer membrane</keyword>
<dbReference type="InterPro" id="IPR039426">
    <property type="entry name" value="TonB-dep_rcpt-like"/>
</dbReference>
<dbReference type="SUPFAM" id="SSF49464">
    <property type="entry name" value="Carboxypeptidase regulatory domain-like"/>
    <property type="match status" value="1"/>
</dbReference>
<evidence type="ECO:0000313" key="9">
    <source>
        <dbReference type="EMBL" id="MBD0832259.1"/>
    </source>
</evidence>
<evidence type="ECO:0000256" key="3">
    <source>
        <dbReference type="ARBA" id="ARBA00022452"/>
    </source>
</evidence>
<protein>
    <submittedName>
        <fullName evidence="9">TonB-dependent receptor</fullName>
    </submittedName>
</protein>
<dbReference type="InterPro" id="IPR008969">
    <property type="entry name" value="CarboxyPept-like_regulatory"/>
</dbReference>
<comment type="caution">
    <text evidence="9">The sequence shown here is derived from an EMBL/GenBank/DDBJ whole genome shotgun (WGS) entry which is preliminary data.</text>
</comment>
<keyword evidence="2 7" id="KW-0813">Transport</keyword>
<dbReference type="InterPro" id="IPR037066">
    <property type="entry name" value="Plug_dom_sf"/>
</dbReference>
<dbReference type="InterPro" id="IPR012910">
    <property type="entry name" value="Plug_dom"/>
</dbReference>
<evidence type="ECO:0000256" key="4">
    <source>
        <dbReference type="ARBA" id="ARBA00022692"/>
    </source>
</evidence>
<dbReference type="GO" id="GO:0009279">
    <property type="term" value="C:cell outer membrane"/>
    <property type="evidence" value="ECO:0007669"/>
    <property type="project" value="UniProtKB-SubCell"/>
</dbReference>
<evidence type="ECO:0000313" key="10">
    <source>
        <dbReference type="Proteomes" id="UP000600588"/>
    </source>
</evidence>
<dbReference type="Pfam" id="PF07715">
    <property type="entry name" value="Plug"/>
    <property type="match status" value="1"/>
</dbReference>
<dbReference type="RefSeq" id="WP_188230044.1">
    <property type="nucleotide sequence ID" value="NZ_JACVXB010000003.1"/>
</dbReference>
<dbReference type="Proteomes" id="UP000600588">
    <property type="component" value="Unassembled WGS sequence"/>
</dbReference>
<feature type="domain" description="TonB-dependent receptor plug" evidence="8">
    <location>
        <begin position="216"/>
        <end position="291"/>
    </location>
</feature>
<gene>
    <name evidence="9" type="ORF">ICJ83_08950</name>
</gene>
<name>A0A8J6UCC5_9FLAO</name>
<accession>A0A8J6UCC5</accession>
<proteinExistence type="inferred from homology"/>
<evidence type="ECO:0000259" key="8">
    <source>
        <dbReference type="Pfam" id="PF07715"/>
    </source>
</evidence>
<keyword evidence="4 7" id="KW-0812">Transmembrane</keyword>
<dbReference type="Gene3D" id="2.170.130.10">
    <property type="entry name" value="TonB-dependent receptor, plug domain"/>
    <property type="match status" value="1"/>
</dbReference>
<organism evidence="9 10">
    <name type="scientific">Aestuariibaculum sediminum</name>
    <dbReference type="NCBI Taxonomy" id="2770637"/>
    <lineage>
        <taxon>Bacteria</taxon>
        <taxon>Pseudomonadati</taxon>
        <taxon>Bacteroidota</taxon>
        <taxon>Flavobacteriia</taxon>
        <taxon>Flavobacteriales</taxon>
        <taxon>Flavobacteriaceae</taxon>
    </lineage>
</organism>
<evidence type="ECO:0000256" key="2">
    <source>
        <dbReference type="ARBA" id="ARBA00022448"/>
    </source>
</evidence>